<dbReference type="PANTHER" id="PTHR43174">
    <property type="entry name" value="UDP-N-ACETYLGLUCOSAMINE 2-EPIMERASE"/>
    <property type="match status" value="1"/>
</dbReference>
<evidence type="ECO:0000259" key="1">
    <source>
        <dbReference type="Pfam" id="PF02350"/>
    </source>
</evidence>
<evidence type="ECO:0000313" key="3">
    <source>
        <dbReference type="Proteomes" id="UP000018227"/>
    </source>
</evidence>
<dbReference type="InterPro" id="IPR003331">
    <property type="entry name" value="UDP_GlcNAc_Epimerase_2_dom"/>
</dbReference>
<dbReference type="NCBIfam" id="TIGR03568">
    <property type="entry name" value="NeuC_NnaA"/>
    <property type="match status" value="1"/>
</dbReference>
<dbReference type="Pfam" id="PF02350">
    <property type="entry name" value="Epimerase_2"/>
    <property type="match status" value="1"/>
</dbReference>
<dbReference type="Proteomes" id="UP000018227">
    <property type="component" value="Unassembled WGS sequence"/>
</dbReference>
<comment type="caution">
    <text evidence="2">The sequence shown here is derived from an EMBL/GenBank/DDBJ whole genome shotgun (WGS) entry which is preliminary data.</text>
</comment>
<dbReference type="OrthoDB" id="9803238at2"/>
<dbReference type="SUPFAM" id="SSF53756">
    <property type="entry name" value="UDP-Glycosyltransferase/glycogen phosphorylase"/>
    <property type="match status" value="1"/>
</dbReference>
<dbReference type="STRING" id="592026.GCWU0000282_003211"/>
<keyword evidence="3" id="KW-1185">Reference proteome</keyword>
<gene>
    <name evidence="2" type="ORF">GCWU0000282_003211</name>
</gene>
<name>V2Z414_9FIRM</name>
<feature type="domain" description="UDP-N-acetylglucosamine 2-epimerase" evidence="1">
    <location>
        <begin position="31"/>
        <end position="374"/>
    </location>
</feature>
<dbReference type="GO" id="GO:0006047">
    <property type="term" value="P:UDP-N-acetylglucosamine metabolic process"/>
    <property type="evidence" value="ECO:0007669"/>
    <property type="project" value="InterPro"/>
</dbReference>
<dbReference type="CDD" id="cd03786">
    <property type="entry name" value="GTB_UDP-GlcNAc_2-Epimerase"/>
    <property type="match status" value="1"/>
</dbReference>
<dbReference type="EMBL" id="ACIL03000021">
    <property type="protein sequence ID" value="ESL01650.1"/>
    <property type="molecule type" value="Genomic_DNA"/>
</dbReference>
<evidence type="ECO:0000313" key="2">
    <source>
        <dbReference type="EMBL" id="ESL01650.1"/>
    </source>
</evidence>
<accession>V2Z414</accession>
<dbReference type="Gene3D" id="3.40.50.2000">
    <property type="entry name" value="Glycogen Phosphorylase B"/>
    <property type="match status" value="2"/>
</dbReference>
<protein>
    <submittedName>
        <fullName evidence="2">UDP-N-acetyl-D-glucosamine 2-epimerase, UDP-hydrolysing</fullName>
    </submittedName>
</protein>
<organism evidence="2 3">
    <name type="scientific">Catonella morbi ATCC 51271</name>
    <dbReference type="NCBI Taxonomy" id="592026"/>
    <lineage>
        <taxon>Bacteria</taxon>
        <taxon>Bacillati</taxon>
        <taxon>Bacillota</taxon>
        <taxon>Clostridia</taxon>
        <taxon>Lachnospirales</taxon>
        <taxon>Lachnospiraceae</taxon>
        <taxon>Catonella</taxon>
    </lineage>
</organism>
<proteinExistence type="predicted"/>
<reference evidence="2 3" key="1">
    <citation type="submission" date="2013-06" db="EMBL/GenBank/DDBJ databases">
        <authorList>
            <person name="Weinstock G."/>
            <person name="Sodergren E."/>
            <person name="Clifton S."/>
            <person name="Fulton L."/>
            <person name="Fulton B."/>
            <person name="Courtney L."/>
            <person name="Fronick C."/>
            <person name="Harrison M."/>
            <person name="Strong C."/>
            <person name="Farmer C."/>
            <person name="Delahaunty K."/>
            <person name="Markovic C."/>
            <person name="Hall O."/>
            <person name="Minx P."/>
            <person name="Tomlinson C."/>
            <person name="Mitreva M."/>
            <person name="Nelson J."/>
            <person name="Hou S."/>
            <person name="Wollam A."/>
            <person name="Pepin K.H."/>
            <person name="Johnson M."/>
            <person name="Bhonagiri V."/>
            <person name="Nash W.E."/>
            <person name="Warren W."/>
            <person name="Chinwalla A."/>
            <person name="Mardis E.R."/>
            <person name="Wilson R.K."/>
        </authorList>
    </citation>
    <scope>NUCLEOTIDE SEQUENCE [LARGE SCALE GENOMIC DNA]</scope>
    <source>
        <strain evidence="2 3">ATCC 51271</strain>
    </source>
</reference>
<dbReference type="HOGENOM" id="CLU_061127_0_0_9"/>
<dbReference type="InterPro" id="IPR029767">
    <property type="entry name" value="WecB-like"/>
</dbReference>
<dbReference type="eggNOG" id="COG0381">
    <property type="taxonomic scope" value="Bacteria"/>
</dbReference>
<dbReference type="InterPro" id="IPR020004">
    <property type="entry name" value="UDP-GlcNAc_Epase"/>
</dbReference>
<dbReference type="PANTHER" id="PTHR43174:SF3">
    <property type="entry name" value="UDP-N-ACETYLGLUCOSAMINE 2-EPIMERASE"/>
    <property type="match status" value="1"/>
</dbReference>
<dbReference type="AlphaFoldDB" id="V2Z414"/>
<sequence length="396" mass="43778">MKTMKKLAVVTTTRADYGLLHPVIKGFRKLEDEAFKLILIVTGTHLVEKFGYTVSEIENDGFRIDYKIKTAMNSGSNEEIAENISTVMTELTKVFEAEKPDGVMILGDRYEMLGVATASLITSSPILHISGGDTTEGAIDEYIRHALTKMSYLHFTTNETSKKRVIQMGEEPERVFNVGSTSIDNIFNEKLLTQKKALESIGLTADKYIICTYHPVTLLTSDGLKEVELLAGVLDEFVKKGYHIIVTKANADLGGNRINEFWDEIAAKNTGFSVFASLGRLRYLSLVKYASAVVGNSSSGIVEVPALKVPVIDIGSRQKGRTRSNAVLEVNLDDDGRKLTETLEFALSEEGRLRAEQGDSPYGEGRAAEQIVGITMDYLKKGMNLSKSFYLPENYE</sequence>
<dbReference type="GO" id="GO:0004553">
    <property type="term" value="F:hydrolase activity, hydrolyzing O-glycosyl compounds"/>
    <property type="evidence" value="ECO:0007669"/>
    <property type="project" value="InterPro"/>
</dbReference>